<evidence type="ECO:0000313" key="4">
    <source>
        <dbReference type="WBParaSite" id="Csp11.Scaffold629.g8719.t1"/>
    </source>
</evidence>
<keyword evidence="3" id="KW-1185">Reference proteome</keyword>
<evidence type="ECO:0000256" key="2">
    <source>
        <dbReference type="SAM" id="Phobius"/>
    </source>
</evidence>
<proteinExistence type="predicted"/>
<reference evidence="4" key="1">
    <citation type="submission" date="2016-11" db="UniProtKB">
        <authorList>
            <consortium name="WormBaseParasite"/>
        </authorList>
    </citation>
    <scope>IDENTIFICATION</scope>
</reference>
<dbReference type="Proteomes" id="UP000095282">
    <property type="component" value="Unplaced"/>
</dbReference>
<organism evidence="3 4">
    <name type="scientific">Caenorhabditis tropicalis</name>
    <dbReference type="NCBI Taxonomy" id="1561998"/>
    <lineage>
        <taxon>Eukaryota</taxon>
        <taxon>Metazoa</taxon>
        <taxon>Ecdysozoa</taxon>
        <taxon>Nematoda</taxon>
        <taxon>Chromadorea</taxon>
        <taxon>Rhabditida</taxon>
        <taxon>Rhabditina</taxon>
        <taxon>Rhabditomorpha</taxon>
        <taxon>Rhabditoidea</taxon>
        <taxon>Rhabditidae</taxon>
        <taxon>Peloderinae</taxon>
        <taxon>Caenorhabditis</taxon>
    </lineage>
</organism>
<dbReference type="AlphaFoldDB" id="A0A1I7UF86"/>
<keyword evidence="2" id="KW-1133">Transmembrane helix</keyword>
<sequence>MSLVSIILSPWFILISLLIGIIVFLLKLIQELQMSCAETQRLLKTLKEEKAPASEDLLEVSIPEVSDWEEDSDEDCQKSTGTSGYNSEADEQWDRMMEIIKSSPVGPVCMEQTYLSFKCINTGFYVKAVVDDLHSLVHVVTWKRNDWIPSTCRPCIDMVRKVLESGKCEVPLAADIQATKEEMENAEEVRRMLKKYYDEDECEEDFSIDSPTVLENEEDGKESEVAEEEKIIEKSVDVSDGMNSMEWDDENKENFGIEKPIGCLPTLDDYPFDHDDFEYDYSVLEEAEL</sequence>
<evidence type="ECO:0000256" key="1">
    <source>
        <dbReference type="SAM" id="MobiDB-lite"/>
    </source>
</evidence>
<keyword evidence="2" id="KW-0472">Membrane</keyword>
<name>A0A1I7UF86_9PELO</name>
<dbReference type="WBParaSite" id="Csp11.Scaffold629.g8719.t1">
    <property type="protein sequence ID" value="Csp11.Scaffold629.g8719.t1"/>
    <property type="gene ID" value="Csp11.Scaffold629.g8719"/>
</dbReference>
<keyword evidence="2" id="KW-0812">Transmembrane</keyword>
<feature type="transmembrane region" description="Helical" evidence="2">
    <location>
        <begin position="6"/>
        <end position="26"/>
    </location>
</feature>
<accession>A0A1I7UF86</accession>
<feature type="region of interest" description="Disordered" evidence="1">
    <location>
        <begin position="209"/>
        <end position="229"/>
    </location>
</feature>
<feature type="region of interest" description="Disordered" evidence="1">
    <location>
        <begin position="66"/>
        <end position="88"/>
    </location>
</feature>
<protein>
    <submittedName>
        <fullName evidence="4">Saposin B-type domain-containing protein</fullName>
    </submittedName>
</protein>
<evidence type="ECO:0000313" key="3">
    <source>
        <dbReference type="Proteomes" id="UP000095282"/>
    </source>
</evidence>